<dbReference type="PANTHER" id="PTHR30055:SF148">
    <property type="entry name" value="TETR-FAMILY TRANSCRIPTIONAL REGULATOR"/>
    <property type="match status" value="1"/>
</dbReference>
<dbReference type="AlphaFoldDB" id="A0A2G9WPL0"/>
<evidence type="ECO:0000313" key="8">
    <source>
        <dbReference type="Proteomes" id="UP000231070"/>
    </source>
</evidence>
<dbReference type="PROSITE" id="PS50977">
    <property type="entry name" value="HTH_TETR_2"/>
    <property type="match status" value="1"/>
</dbReference>
<feature type="domain" description="HTH tetR-type" evidence="6">
    <location>
        <begin position="23"/>
        <end position="83"/>
    </location>
</feature>
<dbReference type="Proteomes" id="UP000231070">
    <property type="component" value="Unassembled WGS sequence"/>
</dbReference>
<dbReference type="EMBL" id="NQVN01000029">
    <property type="protein sequence ID" value="PIO96604.1"/>
    <property type="molecule type" value="Genomic_DNA"/>
</dbReference>
<evidence type="ECO:0000256" key="1">
    <source>
        <dbReference type="ARBA" id="ARBA00023015"/>
    </source>
</evidence>
<dbReference type="SUPFAM" id="SSF46689">
    <property type="entry name" value="Homeodomain-like"/>
    <property type="match status" value="1"/>
</dbReference>
<evidence type="ECO:0000256" key="3">
    <source>
        <dbReference type="ARBA" id="ARBA00023163"/>
    </source>
</evidence>
<keyword evidence="3" id="KW-0804">Transcription</keyword>
<dbReference type="PANTHER" id="PTHR30055">
    <property type="entry name" value="HTH-TYPE TRANSCRIPTIONAL REGULATOR RUTR"/>
    <property type="match status" value="1"/>
</dbReference>
<feature type="region of interest" description="Disordered" evidence="5">
    <location>
        <begin position="1"/>
        <end position="21"/>
    </location>
</feature>
<dbReference type="InterPro" id="IPR009057">
    <property type="entry name" value="Homeodomain-like_sf"/>
</dbReference>
<evidence type="ECO:0000259" key="6">
    <source>
        <dbReference type="PROSITE" id="PS50977"/>
    </source>
</evidence>
<feature type="compositionally biased region" description="Low complexity" evidence="5">
    <location>
        <begin position="11"/>
        <end position="21"/>
    </location>
</feature>
<name>A0A2G9WPL0_9HYPH</name>
<dbReference type="InterPro" id="IPR011075">
    <property type="entry name" value="TetR_C"/>
</dbReference>
<sequence>MDQKQQDNGKGPQAAPRPGGRAARIQAAIFKAVEELKRQGDAADLTVPAIAARAGVTPSTIYRRWGTLAELLSDVAVKQLRPDAEPADSGDWRADLKGWLEQYAEEMASEPGRAMLREVLGADRLENAGVCSAYTSRQLDIIRARALARGDRPPDTAVLMDRVIAPVIYRILFSRATPDAAYVAGLIEEVLGEDGE</sequence>
<dbReference type="InterPro" id="IPR001647">
    <property type="entry name" value="HTH_TetR"/>
</dbReference>
<dbReference type="Gene3D" id="1.10.357.10">
    <property type="entry name" value="Tetracycline Repressor, domain 2"/>
    <property type="match status" value="1"/>
</dbReference>
<proteinExistence type="predicted"/>
<comment type="caution">
    <text evidence="7">The sequence shown here is derived from an EMBL/GenBank/DDBJ whole genome shotgun (WGS) entry which is preliminary data.</text>
</comment>
<dbReference type="Pfam" id="PF16859">
    <property type="entry name" value="TetR_C_11"/>
    <property type="match status" value="1"/>
</dbReference>
<dbReference type="SUPFAM" id="SSF48498">
    <property type="entry name" value="Tetracyclin repressor-like, C-terminal domain"/>
    <property type="match status" value="1"/>
</dbReference>
<evidence type="ECO:0000256" key="2">
    <source>
        <dbReference type="ARBA" id="ARBA00023125"/>
    </source>
</evidence>
<evidence type="ECO:0000256" key="4">
    <source>
        <dbReference type="PROSITE-ProRule" id="PRU00335"/>
    </source>
</evidence>
<keyword evidence="8" id="KW-1185">Reference proteome</keyword>
<protein>
    <submittedName>
        <fullName evidence="7">TetR family transcriptional regulator</fullName>
    </submittedName>
</protein>
<dbReference type="GO" id="GO:0003700">
    <property type="term" value="F:DNA-binding transcription factor activity"/>
    <property type="evidence" value="ECO:0007669"/>
    <property type="project" value="TreeGrafter"/>
</dbReference>
<keyword evidence="2 4" id="KW-0238">DNA-binding</keyword>
<feature type="DNA-binding region" description="H-T-H motif" evidence="4">
    <location>
        <begin position="46"/>
        <end position="65"/>
    </location>
</feature>
<organism evidence="7 8">
    <name type="scientific">Pleomorphomonas carboxyditropha</name>
    <dbReference type="NCBI Taxonomy" id="2023338"/>
    <lineage>
        <taxon>Bacteria</taxon>
        <taxon>Pseudomonadati</taxon>
        <taxon>Pseudomonadota</taxon>
        <taxon>Alphaproteobacteria</taxon>
        <taxon>Hyphomicrobiales</taxon>
        <taxon>Pleomorphomonadaceae</taxon>
        <taxon>Pleomorphomonas</taxon>
    </lineage>
</organism>
<dbReference type="OrthoDB" id="9796019at2"/>
<keyword evidence="1" id="KW-0805">Transcription regulation</keyword>
<evidence type="ECO:0000256" key="5">
    <source>
        <dbReference type="SAM" id="MobiDB-lite"/>
    </source>
</evidence>
<dbReference type="Gene3D" id="1.10.10.60">
    <property type="entry name" value="Homeodomain-like"/>
    <property type="match status" value="1"/>
</dbReference>
<dbReference type="GO" id="GO:0000976">
    <property type="term" value="F:transcription cis-regulatory region binding"/>
    <property type="evidence" value="ECO:0007669"/>
    <property type="project" value="TreeGrafter"/>
</dbReference>
<dbReference type="RefSeq" id="WP_100083134.1">
    <property type="nucleotide sequence ID" value="NZ_NQVN01000029.1"/>
</dbReference>
<reference evidence="7 8" key="1">
    <citation type="submission" date="2017-08" db="EMBL/GenBank/DDBJ databases">
        <title>Pleomorphomonas carboxidotrophicus sp. nov., a new mesophilic hydrogenogenic carboxidotroph.</title>
        <authorList>
            <person name="Esquivel-Elizondo S."/>
            <person name="Krajmalnik-Brown R."/>
            <person name="Maldonado J."/>
        </authorList>
    </citation>
    <scope>NUCLEOTIDE SEQUENCE [LARGE SCALE GENOMIC DNA]</scope>
    <source>
        <strain evidence="7 8">SVCO-16</strain>
    </source>
</reference>
<evidence type="ECO:0000313" key="7">
    <source>
        <dbReference type="EMBL" id="PIO96604.1"/>
    </source>
</evidence>
<accession>A0A2G9WPL0</accession>
<dbReference type="Pfam" id="PF00440">
    <property type="entry name" value="TetR_N"/>
    <property type="match status" value="1"/>
</dbReference>
<gene>
    <name evidence="7" type="ORF">CJ014_24455</name>
</gene>
<dbReference type="InterPro" id="IPR050109">
    <property type="entry name" value="HTH-type_TetR-like_transc_reg"/>
</dbReference>
<dbReference type="InterPro" id="IPR036271">
    <property type="entry name" value="Tet_transcr_reg_TetR-rel_C_sf"/>
</dbReference>